<evidence type="ECO:0000313" key="7">
    <source>
        <dbReference type="Proteomes" id="UP000187406"/>
    </source>
</evidence>
<dbReference type="PANTHER" id="PTHR46468">
    <property type="entry name" value="SENTRIN-SPECIFIC PROTEASE 8"/>
    <property type="match status" value="1"/>
</dbReference>
<dbReference type="STRING" id="3775.A0A1Q3CVA9"/>
<evidence type="ECO:0000256" key="4">
    <source>
        <dbReference type="ARBA" id="ARBA00022807"/>
    </source>
</evidence>
<evidence type="ECO:0000256" key="3">
    <source>
        <dbReference type="ARBA" id="ARBA00022801"/>
    </source>
</evidence>
<keyword evidence="4" id="KW-0788">Thiol protease</keyword>
<evidence type="ECO:0000259" key="5">
    <source>
        <dbReference type="PROSITE" id="PS50600"/>
    </source>
</evidence>
<dbReference type="GO" id="GO:0006508">
    <property type="term" value="P:proteolysis"/>
    <property type="evidence" value="ECO:0007669"/>
    <property type="project" value="UniProtKB-KW"/>
</dbReference>
<dbReference type="SUPFAM" id="SSF54001">
    <property type="entry name" value="Cysteine proteinases"/>
    <property type="match status" value="1"/>
</dbReference>
<dbReference type="GO" id="GO:0019784">
    <property type="term" value="F:deNEDDylase activity"/>
    <property type="evidence" value="ECO:0007669"/>
    <property type="project" value="InterPro"/>
</dbReference>
<proteinExistence type="inferred from homology"/>
<dbReference type="PANTHER" id="PTHR46468:SF2">
    <property type="entry name" value="PROTEASE, SENP8, PUTATIVE-RELATED"/>
    <property type="match status" value="1"/>
</dbReference>
<dbReference type="InterPro" id="IPR003653">
    <property type="entry name" value="Peptidase_C48_C"/>
</dbReference>
<feature type="non-terminal residue" evidence="6">
    <location>
        <position position="1"/>
    </location>
</feature>
<dbReference type="GO" id="GO:0000338">
    <property type="term" value="P:protein deneddylation"/>
    <property type="evidence" value="ECO:0007669"/>
    <property type="project" value="TreeGrafter"/>
</dbReference>
<accession>A0A1Q3CVA9</accession>
<keyword evidence="3" id="KW-0378">Hydrolase</keyword>
<dbReference type="InterPro" id="IPR038765">
    <property type="entry name" value="Papain-like_cys_pep_sf"/>
</dbReference>
<dbReference type="Proteomes" id="UP000187406">
    <property type="component" value="Unassembled WGS sequence"/>
</dbReference>
<comment type="caution">
    <text evidence="6">The sequence shown here is derived from an EMBL/GenBank/DDBJ whole genome shotgun (WGS) entry which is preliminary data.</text>
</comment>
<feature type="non-terminal residue" evidence="6">
    <location>
        <position position="226"/>
    </location>
</feature>
<comment type="similarity">
    <text evidence="1">Belongs to the peptidase C48 family.</text>
</comment>
<feature type="domain" description="Ubiquitin-like protease family profile" evidence="5">
    <location>
        <begin position="10"/>
        <end position="179"/>
    </location>
</feature>
<evidence type="ECO:0000256" key="1">
    <source>
        <dbReference type="ARBA" id="ARBA00005234"/>
    </source>
</evidence>
<dbReference type="OrthoDB" id="5065855at2759"/>
<organism evidence="6 7">
    <name type="scientific">Cephalotus follicularis</name>
    <name type="common">Albany pitcher plant</name>
    <dbReference type="NCBI Taxonomy" id="3775"/>
    <lineage>
        <taxon>Eukaryota</taxon>
        <taxon>Viridiplantae</taxon>
        <taxon>Streptophyta</taxon>
        <taxon>Embryophyta</taxon>
        <taxon>Tracheophyta</taxon>
        <taxon>Spermatophyta</taxon>
        <taxon>Magnoliopsida</taxon>
        <taxon>eudicotyledons</taxon>
        <taxon>Gunneridae</taxon>
        <taxon>Pentapetalae</taxon>
        <taxon>rosids</taxon>
        <taxon>fabids</taxon>
        <taxon>Oxalidales</taxon>
        <taxon>Cephalotaceae</taxon>
        <taxon>Cephalotus</taxon>
    </lineage>
</organism>
<dbReference type="AlphaFoldDB" id="A0A1Q3CVA9"/>
<keyword evidence="2" id="KW-0645">Protease</keyword>
<dbReference type="Gene3D" id="3.40.395.10">
    <property type="entry name" value="Adenoviral Proteinase, Chain A"/>
    <property type="match status" value="1"/>
</dbReference>
<gene>
    <name evidence="6" type="ORF">CFOL_v3_27566</name>
</gene>
<sequence length="226" mass="26038">DQEVLKYLHVTLRESELEILKGPRYLNDNIIDFCFAYLSSCWQSDDILLVSPSISFWIAHCQESPDSLKGVLLSDLNMGDKQLIVFPINDNGDLSRADGGTHWSLLVYYKRTNMFVHHDSFNGMNTNVAMKFYHKIKGFFGTAIFDVCGYDPRFKRGPTPQQSNHYDCGLYVIAIARVICQWYMGLSTSTCNYDDDDLWFSYVEDNVSDSVEFSMRTEILNLIQEL</sequence>
<dbReference type="PROSITE" id="PS50600">
    <property type="entry name" value="ULP_PROTEASE"/>
    <property type="match status" value="1"/>
</dbReference>
<protein>
    <submittedName>
        <fullName evidence="6">Peptidase_C48 domain-containing protein</fullName>
    </submittedName>
</protein>
<dbReference type="EMBL" id="BDDD01003121">
    <property type="protein sequence ID" value="GAV84122.1"/>
    <property type="molecule type" value="Genomic_DNA"/>
</dbReference>
<dbReference type="Pfam" id="PF02902">
    <property type="entry name" value="Peptidase_C48"/>
    <property type="match status" value="1"/>
</dbReference>
<reference evidence="7" key="1">
    <citation type="submission" date="2016-04" db="EMBL/GenBank/DDBJ databases">
        <title>Cephalotus genome sequencing.</title>
        <authorList>
            <person name="Fukushima K."/>
            <person name="Hasebe M."/>
            <person name="Fang X."/>
        </authorList>
    </citation>
    <scope>NUCLEOTIDE SEQUENCE [LARGE SCALE GENOMIC DNA]</scope>
    <source>
        <strain evidence="7">cv. St1</strain>
    </source>
</reference>
<dbReference type="InterPro" id="IPR044613">
    <property type="entry name" value="Nep1/2-like"/>
</dbReference>
<evidence type="ECO:0000256" key="2">
    <source>
        <dbReference type="ARBA" id="ARBA00022670"/>
    </source>
</evidence>
<dbReference type="GO" id="GO:0008234">
    <property type="term" value="F:cysteine-type peptidase activity"/>
    <property type="evidence" value="ECO:0007669"/>
    <property type="project" value="UniProtKB-KW"/>
</dbReference>
<dbReference type="InParanoid" id="A0A1Q3CVA9"/>
<evidence type="ECO:0000313" key="6">
    <source>
        <dbReference type="EMBL" id="GAV84122.1"/>
    </source>
</evidence>
<name>A0A1Q3CVA9_CEPFO</name>
<keyword evidence="7" id="KW-1185">Reference proteome</keyword>